<proteinExistence type="inferred from homology"/>
<evidence type="ECO:0000313" key="17">
    <source>
        <dbReference type="Proteomes" id="UP001620645"/>
    </source>
</evidence>
<keyword evidence="7" id="KW-0378">Hydrolase</keyword>
<feature type="transmembrane region" description="Helical" evidence="13">
    <location>
        <begin position="858"/>
        <end position="876"/>
    </location>
</feature>
<comment type="similarity">
    <text evidence="2">Belongs to the NEMP family.</text>
</comment>
<dbReference type="Pfam" id="PF00271">
    <property type="entry name" value="Helicase_C"/>
    <property type="match status" value="1"/>
</dbReference>
<evidence type="ECO:0000256" key="5">
    <source>
        <dbReference type="ARBA" id="ARBA00022729"/>
    </source>
</evidence>
<sequence length="1085" mass="124842">MLGNHQQLTIASANAFLLQNGLKLRKHQIEGIKTLLSWHKEGHGGILADEMGLGKTCQAIVVGAILVDQIGKRMRMLVICPLSVISHWETEVSRFSCDRLTAFRYHGDNRKSLEKMSHWNVLLTTFEIFLNDHRNLPFKSWEIIVFDEAHRLKNSESLTHQALSNCKFDWLLMMTGTPIQNDLVELYALLKLAAPDQFKPNGQQSFIKRFAKLGDDEEVSQQFREIFDKYCLRRNKKILNDVPLCSEVILYHGLSKLQYDMYRAILSSNRSFFAKNMRTEKQARQSLMSTLESKRNRLRKGEHLVNDSGKALILDRLLAYLHKKGHRVLIFTQMQRFLDIVYDIMSLRGYICEQLDGTVSQSDRQKAIQNFQRPDSDVFAFLLTTKAGGLGLNLTAADTAIFLDWDFNPQNDKQAAARCHRIGQDKPVKIIRLVAKHTVEELIKQRAAKKLKLSENVLGTDEKEGPSLMFDLSKLLLEGLTDLEKEQKKHTQFHILTDKQLEERLGRTDQNGHWQIKGDDKENIEDEQIEDEPEGRTLYMFEGYDYSEQRAAAEKAGIALGYISTNLPLPTNDDGNDLRPGTSTSTRVEGFLFDVLGDVTRPQRALSDHSKQALILHAVDDRGNFGTGGVFSALRRLSSAIPNCYEYAHRMRDLNRGDVHLVENIAVQSVPEPFKQLDDINNIKNENEPELKAKKGSNNASRTLSVALMVVQTHRTKKTNVGTQLEALEQCLLRIRLFARRFACSVHLSRIWFDLDEIEEREVRELLDQHLCAHGINVYIYKLRRSFEVAAMSLPIGFLNVPNAFCFGAVFVFLSARRFVRSVAAFYLVGVLLGLSLSVLFFGFLLQRIIPLPSVAKLPLFFGGWPLSFYVYYLLWTNFELILRHYKFYAIIYLCFFALLSLAVCYRVGPPSDLRTLNLLVWLLRLSSLSALYFFSLNRFRAIVSVISLLIFSIWCNYRREIRSFAIVTQNKISTFIYGPQPRELLTESEYREEARIYTQLELDKLRQHIQSRQVCDTLRLIYQLHTPNRTSSFIAGNAEHISPEERRSHCELFGFSEAQRNGDDETDEYINEYENDEYITDDDE</sequence>
<comment type="subcellular location">
    <subcellularLocation>
        <location evidence="1">Nucleus inner membrane</location>
        <topology evidence="1">Multi-pass membrane protein</topology>
        <orientation evidence="1">Nucleoplasmic side</orientation>
    </subcellularLocation>
</comment>
<keyword evidence="9 13" id="KW-1133">Transmembrane helix</keyword>
<evidence type="ECO:0000256" key="9">
    <source>
        <dbReference type="ARBA" id="ARBA00022989"/>
    </source>
</evidence>
<feature type="domain" description="Helicase C-terminal" evidence="15">
    <location>
        <begin position="313"/>
        <end position="473"/>
    </location>
</feature>
<dbReference type="SMART" id="SM00487">
    <property type="entry name" value="DEXDc"/>
    <property type="match status" value="1"/>
</dbReference>
<dbReference type="InterPro" id="IPR031053">
    <property type="entry name" value="ALC1"/>
</dbReference>
<evidence type="ECO:0000259" key="15">
    <source>
        <dbReference type="PROSITE" id="PS51194"/>
    </source>
</evidence>
<comment type="caution">
    <text evidence="16">The sequence shown here is derived from an EMBL/GenBank/DDBJ whole genome shotgun (WGS) entry which is preliminary data.</text>
</comment>
<protein>
    <recommendedName>
        <fullName evidence="18">Helicase</fullName>
    </recommendedName>
</protein>
<dbReference type="InterPro" id="IPR000330">
    <property type="entry name" value="SNF2_N"/>
</dbReference>
<comment type="similarity">
    <text evidence="3">Belongs to the SNF2/RAD54 helicase family.</text>
</comment>
<dbReference type="Proteomes" id="UP001620645">
    <property type="component" value="Unassembled WGS sequence"/>
</dbReference>
<dbReference type="SMART" id="SM00490">
    <property type="entry name" value="HELICc"/>
    <property type="match status" value="1"/>
</dbReference>
<keyword evidence="8" id="KW-0067">ATP-binding</keyword>
<feature type="transmembrane region" description="Helical" evidence="13">
    <location>
        <begin position="789"/>
        <end position="813"/>
    </location>
</feature>
<gene>
    <name evidence="16" type="ORF">niasHS_017525</name>
</gene>
<dbReference type="InterPro" id="IPR014001">
    <property type="entry name" value="Helicase_ATP-bd"/>
</dbReference>
<dbReference type="Gene3D" id="3.40.50.300">
    <property type="entry name" value="P-loop containing nucleotide triphosphate hydrolases"/>
    <property type="match status" value="1"/>
</dbReference>
<dbReference type="SUPFAM" id="SSF52540">
    <property type="entry name" value="P-loop containing nucleoside triphosphate hydrolases"/>
    <property type="match status" value="2"/>
</dbReference>
<evidence type="ECO:0000256" key="1">
    <source>
        <dbReference type="ARBA" id="ARBA00004575"/>
    </source>
</evidence>
<dbReference type="Gene3D" id="3.40.220.10">
    <property type="entry name" value="Leucine Aminopeptidase, subunit E, domain 1"/>
    <property type="match status" value="1"/>
</dbReference>
<evidence type="ECO:0000256" key="8">
    <source>
        <dbReference type="ARBA" id="ARBA00022840"/>
    </source>
</evidence>
<dbReference type="GO" id="GO:0005524">
    <property type="term" value="F:ATP binding"/>
    <property type="evidence" value="ECO:0007669"/>
    <property type="project" value="UniProtKB-KW"/>
</dbReference>
<evidence type="ECO:0000256" key="3">
    <source>
        <dbReference type="ARBA" id="ARBA00007025"/>
    </source>
</evidence>
<evidence type="ECO:0000256" key="7">
    <source>
        <dbReference type="ARBA" id="ARBA00022801"/>
    </source>
</evidence>
<dbReference type="InterPro" id="IPR049730">
    <property type="entry name" value="SNF2/RAD54-like_C"/>
</dbReference>
<dbReference type="InterPro" id="IPR001650">
    <property type="entry name" value="Helicase_C-like"/>
</dbReference>
<accession>A0ABD2I538</accession>
<organism evidence="16 17">
    <name type="scientific">Heterodera schachtii</name>
    <name type="common">Sugarbeet cyst nematode worm</name>
    <name type="synonym">Tylenchus schachtii</name>
    <dbReference type="NCBI Taxonomy" id="97005"/>
    <lineage>
        <taxon>Eukaryota</taxon>
        <taxon>Metazoa</taxon>
        <taxon>Ecdysozoa</taxon>
        <taxon>Nematoda</taxon>
        <taxon>Chromadorea</taxon>
        <taxon>Rhabditida</taxon>
        <taxon>Tylenchina</taxon>
        <taxon>Tylenchomorpha</taxon>
        <taxon>Tylenchoidea</taxon>
        <taxon>Heteroderidae</taxon>
        <taxon>Heteroderinae</taxon>
        <taxon>Heterodera</taxon>
    </lineage>
</organism>
<dbReference type="Pfam" id="PF00176">
    <property type="entry name" value="SNF2-rel_dom"/>
    <property type="match status" value="1"/>
</dbReference>
<dbReference type="InterPro" id="IPR038718">
    <property type="entry name" value="SNF2-like_sf"/>
</dbReference>
<dbReference type="Pfam" id="PF10225">
    <property type="entry name" value="NEMP"/>
    <property type="match status" value="1"/>
</dbReference>
<evidence type="ECO:0000259" key="14">
    <source>
        <dbReference type="PROSITE" id="PS51192"/>
    </source>
</evidence>
<evidence type="ECO:0000256" key="12">
    <source>
        <dbReference type="SAM" id="MobiDB-lite"/>
    </source>
</evidence>
<evidence type="ECO:0000256" key="10">
    <source>
        <dbReference type="ARBA" id="ARBA00023136"/>
    </source>
</evidence>
<dbReference type="PROSITE" id="PS51194">
    <property type="entry name" value="HELICASE_CTER"/>
    <property type="match status" value="1"/>
</dbReference>
<evidence type="ECO:0000313" key="16">
    <source>
        <dbReference type="EMBL" id="KAL3072551.1"/>
    </source>
</evidence>
<dbReference type="GO" id="GO:0005637">
    <property type="term" value="C:nuclear inner membrane"/>
    <property type="evidence" value="ECO:0007669"/>
    <property type="project" value="UniProtKB-SubCell"/>
</dbReference>
<dbReference type="GO" id="GO:0016787">
    <property type="term" value="F:hydrolase activity"/>
    <property type="evidence" value="ECO:0007669"/>
    <property type="project" value="UniProtKB-KW"/>
</dbReference>
<dbReference type="PROSITE" id="PS51192">
    <property type="entry name" value="HELICASE_ATP_BIND_1"/>
    <property type="match status" value="1"/>
</dbReference>
<dbReference type="CDD" id="cd18793">
    <property type="entry name" value="SF2_C_SNF"/>
    <property type="match status" value="1"/>
</dbReference>
<keyword evidence="5" id="KW-0732">Signal</keyword>
<evidence type="ECO:0000256" key="4">
    <source>
        <dbReference type="ARBA" id="ARBA00022692"/>
    </source>
</evidence>
<feature type="transmembrane region" description="Helical" evidence="13">
    <location>
        <begin position="888"/>
        <end position="909"/>
    </location>
</feature>
<dbReference type="PANTHER" id="PTHR47157:SF1">
    <property type="entry name" value="CHROMODOMAIN-HELICASE-DNA-BINDING PROTEIN 1-LIKE"/>
    <property type="match status" value="1"/>
</dbReference>
<keyword evidence="10 13" id="KW-0472">Membrane</keyword>
<feature type="transmembrane region" description="Helical" evidence="13">
    <location>
        <begin position="940"/>
        <end position="958"/>
    </location>
</feature>
<dbReference type="SUPFAM" id="SSF52949">
    <property type="entry name" value="Macro domain-like"/>
    <property type="match status" value="1"/>
</dbReference>
<feature type="compositionally biased region" description="Acidic residues" evidence="12">
    <location>
        <begin position="1065"/>
        <end position="1085"/>
    </location>
</feature>
<dbReference type="InterPro" id="IPR043472">
    <property type="entry name" value="Macro_dom-like"/>
</dbReference>
<feature type="domain" description="Helicase ATP-binding" evidence="14">
    <location>
        <begin position="36"/>
        <end position="196"/>
    </location>
</feature>
<evidence type="ECO:0000256" key="6">
    <source>
        <dbReference type="ARBA" id="ARBA00022741"/>
    </source>
</evidence>
<keyword evidence="6" id="KW-0547">Nucleotide-binding</keyword>
<feature type="transmembrane region" description="Helical" evidence="13">
    <location>
        <begin position="825"/>
        <end position="846"/>
    </location>
</feature>
<evidence type="ECO:0008006" key="18">
    <source>
        <dbReference type="Google" id="ProtNLM"/>
    </source>
</evidence>
<feature type="region of interest" description="Disordered" evidence="12">
    <location>
        <begin position="1057"/>
        <end position="1085"/>
    </location>
</feature>
<dbReference type="PANTHER" id="PTHR47157">
    <property type="entry name" value="CHROMODOMAIN-HELICASE-DNA-BINDING PROTEIN 1-LIKE"/>
    <property type="match status" value="1"/>
</dbReference>
<keyword evidence="17" id="KW-1185">Reference proteome</keyword>
<name>A0ABD2I538_HETSC</name>
<evidence type="ECO:0000256" key="2">
    <source>
        <dbReference type="ARBA" id="ARBA00005748"/>
    </source>
</evidence>
<keyword evidence="11" id="KW-0539">Nucleus</keyword>
<dbReference type="EMBL" id="JBICCN010000373">
    <property type="protein sequence ID" value="KAL3072551.1"/>
    <property type="molecule type" value="Genomic_DNA"/>
</dbReference>
<dbReference type="InterPro" id="IPR019358">
    <property type="entry name" value="NEMP_fam"/>
</dbReference>
<dbReference type="Gene3D" id="3.40.50.10810">
    <property type="entry name" value="Tandem AAA-ATPase domain"/>
    <property type="match status" value="1"/>
</dbReference>
<dbReference type="AlphaFoldDB" id="A0ABD2I538"/>
<reference evidence="16 17" key="1">
    <citation type="submission" date="2024-10" db="EMBL/GenBank/DDBJ databases">
        <authorList>
            <person name="Kim D."/>
        </authorList>
    </citation>
    <scope>NUCLEOTIDE SEQUENCE [LARGE SCALE GENOMIC DNA]</scope>
    <source>
        <strain evidence="16">Taebaek</strain>
    </source>
</reference>
<evidence type="ECO:0000256" key="13">
    <source>
        <dbReference type="SAM" id="Phobius"/>
    </source>
</evidence>
<dbReference type="InterPro" id="IPR027417">
    <property type="entry name" value="P-loop_NTPase"/>
</dbReference>
<keyword evidence="4 13" id="KW-0812">Transmembrane</keyword>
<evidence type="ECO:0000256" key="11">
    <source>
        <dbReference type="ARBA" id="ARBA00023242"/>
    </source>
</evidence>